<evidence type="ECO:0000313" key="3">
    <source>
        <dbReference type="Proteomes" id="UP000569914"/>
    </source>
</evidence>
<dbReference type="InterPro" id="IPR013096">
    <property type="entry name" value="Cupin_2"/>
</dbReference>
<proteinExistence type="predicted"/>
<dbReference type="InterPro" id="IPR014710">
    <property type="entry name" value="RmlC-like_jellyroll"/>
</dbReference>
<dbReference type="SUPFAM" id="SSF51182">
    <property type="entry name" value="RmlC-like cupins"/>
    <property type="match status" value="1"/>
</dbReference>
<keyword evidence="2" id="KW-0413">Isomerase</keyword>
<protein>
    <submittedName>
        <fullName evidence="2">Mannose-6-phosphate isomerase-like protein (Cupin superfamily)</fullName>
    </submittedName>
</protein>
<dbReference type="Proteomes" id="UP000569914">
    <property type="component" value="Unassembled WGS sequence"/>
</dbReference>
<dbReference type="InterPro" id="IPR011051">
    <property type="entry name" value="RmlC_Cupin_sf"/>
</dbReference>
<gene>
    <name evidence="2" type="ORF">BKA15_005497</name>
</gene>
<dbReference type="EMBL" id="JACCBU010000001">
    <property type="protein sequence ID" value="NYE74168.1"/>
    <property type="molecule type" value="Genomic_DNA"/>
</dbReference>
<dbReference type="Gene3D" id="2.60.120.10">
    <property type="entry name" value="Jelly Rolls"/>
    <property type="match status" value="1"/>
</dbReference>
<keyword evidence="3" id="KW-1185">Reference proteome</keyword>
<dbReference type="PANTHER" id="PTHR36440">
    <property type="entry name" value="PUTATIVE (AFU_ORTHOLOGUE AFUA_8G07350)-RELATED"/>
    <property type="match status" value="1"/>
</dbReference>
<evidence type="ECO:0000259" key="1">
    <source>
        <dbReference type="Pfam" id="PF07883"/>
    </source>
</evidence>
<comment type="caution">
    <text evidence="2">The sequence shown here is derived from an EMBL/GenBank/DDBJ whole genome shotgun (WGS) entry which is preliminary data.</text>
</comment>
<dbReference type="Pfam" id="PF07883">
    <property type="entry name" value="Cupin_2"/>
    <property type="match status" value="1"/>
</dbReference>
<dbReference type="GO" id="GO:0016853">
    <property type="term" value="F:isomerase activity"/>
    <property type="evidence" value="ECO:0007669"/>
    <property type="project" value="UniProtKB-KW"/>
</dbReference>
<dbReference type="RefSeq" id="WP_179756279.1">
    <property type="nucleotide sequence ID" value="NZ_JACCBU010000001.1"/>
</dbReference>
<reference evidence="2 3" key="1">
    <citation type="submission" date="2020-07" db="EMBL/GenBank/DDBJ databases">
        <title>Sequencing the genomes of 1000 actinobacteria strains.</title>
        <authorList>
            <person name="Klenk H.-P."/>
        </authorList>
    </citation>
    <scope>NUCLEOTIDE SEQUENCE [LARGE SCALE GENOMIC DNA]</scope>
    <source>
        <strain evidence="2 3">DSM 22083</strain>
    </source>
</reference>
<dbReference type="AlphaFoldDB" id="A0A7Y9ICN5"/>
<dbReference type="PANTHER" id="PTHR36440:SF1">
    <property type="entry name" value="PUTATIVE (AFU_ORTHOLOGUE AFUA_8G07350)-RELATED"/>
    <property type="match status" value="1"/>
</dbReference>
<evidence type="ECO:0000313" key="2">
    <source>
        <dbReference type="EMBL" id="NYE74168.1"/>
    </source>
</evidence>
<dbReference type="InterPro" id="IPR053146">
    <property type="entry name" value="QDO-like"/>
</dbReference>
<sequence>MINQTPIVVQAADAELLAGRNPMRLLADSDASEGAFSISSGTIAAGADNAKPHFHKASWEVFCIIDGTLEMLLDDELVTVGGGGLVAVPPGVVHAFGATSDSPVSAFVFITPGVNRFDYFRVLPKILRGEIPEQELAEMHRTYDVHFTESPLWDQRGHRPT</sequence>
<organism evidence="2 3">
    <name type="scientific">Microlunatus parietis</name>
    <dbReference type="NCBI Taxonomy" id="682979"/>
    <lineage>
        <taxon>Bacteria</taxon>
        <taxon>Bacillati</taxon>
        <taxon>Actinomycetota</taxon>
        <taxon>Actinomycetes</taxon>
        <taxon>Propionibacteriales</taxon>
        <taxon>Propionibacteriaceae</taxon>
        <taxon>Microlunatus</taxon>
    </lineage>
</organism>
<accession>A0A7Y9ICN5</accession>
<name>A0A7Y9ICN5_9ACTN</name>
<feature type="domain" description="Cupin type-2" evidence="1">
    <location>
        <begin position="42"/>
        <end position="108"/>
    </location>
</feature>